<protein>
    <submittedName>
        <fullName evidence="1">Uncharacterized protein</fullName>
    </submittedName>
</protein>
<keyword evidence="2" id="KW-1185">Reference proteome</keyword>
<reference evidence="2" key="2">
    <citation type="submission" date="2015-01" db="EMBL/GenBank/DDBJ databases">
        <title>Evolutionary Origins and Diversification of the Mycorrhizal Mutualists.</title>
        <authorList>
            <consortium name="DOE Joint Genome Institute"/>
            <consortium name="Mycorrhizal Genomics Consortium"/>
            <person name="Kohler A."/>
            <person name="Kuo A."/>
            <person name="Nagy L.G."/>
            <person name="Floudas D."/>
            <person name="Copeland A."/>
            <person name="Barry K.W."/>
            <person name="Cichocki N."/>
            <person name="Veneault-Fourrey C."/>
            <person name="LaButti K."/>
            <person name="Lindquist E.A."/>
            <person name="Lipzen A."/>
            <person name="Lundell T."/>
            <person name="Morin E."/>
            <person name="Murat C."/>
            <person name="Riley R."/>
            <person name="Ohm R."/>
            <person name="Sun H."/>
            <person name="Tunlid A."/>
            <person name="Henrissat B."/>
            <person name="Grigoriev I.V."/>
            <person name="Hibbett D.S."/>
            <person name="Martin F."/>
        </authorList>
    </citation>
    <scope>NUCLEOTIDE SEQUENCE [LARGE SCALE GENOMIC DNA]</scope>
    <source>
        <strain evidence="2">F 1598</strain>
    </source>
</reference>
<dbReference type="HOGENOM" id="CLU_1571234_0_0_1"/>
<gene>
    <name evidence="1" type="ORF">PILCRDRAFT_11036</name>
</gene>
<reference evidence="1 2" key="1">
    <citation type="submission" date="2014-04" db="EMBL/GenBank/DDBJ databases">
        <authorList>
            <consortium name="DOE Joint Genome Institute"/>
            <person name="Kuo A."/>
            <person name="Tarkka M."/>
            <person name="Buscot F."/>
            <person name="Kohler A."/>
            <person name="Nagy L.G."/>
            <person name="Floudas D."/>
            <person name="Copeland A."/>
            <person name="Barry K.W."/>
            <person name="Cichocki N."/>
            <person name="Veneault-Fourrey C."/>
            <person name="LaButti K."/>
            <person name="Lindquist E.A."/>
            <person name="Lipzen A."/>
            <person name="Lundell T."/>
            <person name="Morin E."/>
            <person name="Murat C."/>
            <person name="Sun H."/>
            <person name="Tunlid A."/>
            <person name="Henrissat B."/>
            <person name="Grigoriev I.V."/>
            <person name="Hibbett D.S."/>
            <person name="Martin F."/>
            <person name="Nordberg H.P."/>
            <person name="Cantor M.N."/>
            <person name="Hua S.X."/>
        </authorList>
    </citation>
    <scope>NUCLEOTIDE SEQUENCE [LARGE SCALE GENOMIC DNA]</scope>
    <source>
        <strain evidence="1 2">F 1598</strain>
    </source>
</reference>
<dbReference type="InParanoid" id="A0A0C3F1A4"/>
<proteinExistence type="predicted"/>
<dbReference type="OrthoDB" id="10393837at2759"/>
<sequence>MAPYARWVHPSFRHILVNNCDEYLDSSDCGNDKSRSKLITRVATEISDIIAQENIERPPDDIPKCVRIWFGNYAGGHAKEPRPTKLKVDTCGHPTSSKAWTAKSVCGHIFVERISAEHKNLSEDSEKDIGKYCATLAKVFDELTEAEVKECEDRAVEWNTKPLPDDLQCK</sequence>
<name>A0A0C3F1A4_PILCF</name>
<accession>A0A0C3F1A4</accession>
<dbReference type="AlphaFoldDB" id="A0A0C3F1A4"/>
<dbReference type="Proteomes" id="UP000054166">
    <property type="component" value="Unassembled WGS sequence"/>
</dbReference>
<dbReference type="EMBL" id="KN833015">
    <property type="protein sequence ID" value="KIM78570.1"/>
    <property type="molecule type" value="Genomic_DNA"/>
</dbReference>
<evidence type="ECO:0000313" key="2">
    <source>
        <dbReference type="Proteomes" id="UP000054166"/>
    </source>
</evidence>
<evidence type="ECO:0000313" key="1">
    <source>
        <dbReference type="EMBL" id="KIM78570.1"/>
    </source>
</evidence>
<organism evidence="1 2">
    <name type="scientific">Piloderma croceum (strain F 1598)</name>
    <dbReference type="NCBI Taxonomy" id="765440"/>
    <lineage>
        <taxon>Eukaryota</taxon>
        <taxon>Fungi</taxon>
        <taxon>Dikarya</taxon>
        <taxon>Basidiomycota</taxon>
        <taxon>Agaricomycotina</taxon>
        <taxon>Agaricomycetes</taxon>
        <taxon>Agaricomycetidae</taxon>
        <taxon>Atheliales</taxon>
        <taxon>Atheliaceae</taxon>
        <taxon>Piloderma</taxon>
    </lineage>
</organism>